<feature type="transmembrane region" description="Helical" evidence="1">
    <location>
        <begin position="75"/>
        <end position="93"/>
    </location>
</feature>
<dbReference type="Proteomes" id="UP000295444">
    <property type="component" value="Unassembled WGS sequence"/>
</dbReference>
<dbReference type="AlphaFoldDB" id="A0A4R6SMX5"/>
<dbReference type="EMBL" id="SNXZ01000001">
    <property type="protein sequence ID" value="TDQ04523.1"/>
    <property type="molecule type" value="Genomic_DNA"/>
</dbReference>
<feature type="transmembrane region" description="Helical" evidence="1">
    <location>
        <begin position="105"/>
        <end position="122"/>
    </location>
</feature>
<evidence type="ECO:0008006" key="4">
    <source>
        <dbReference type="Google" id="ProtNLM"/>
    </source>
</evidence>
<dbReference type="NCBIfam" id="NF041646">
    <property type="entry name" value="VC0807_fam"/>
    <property type="match status" value="1"/>
</dbReference>
<feature type="transmembrane region" description="Helical" evidence="1">
    <location>
        <begin position="49"/>
        <end position="68"/>
    </location>
</feature>
<proteinExistence type="predicted"/>
<dbReference type="RefSeq" id="WP_133847408.1">
    <property type="nucleotide sequence ID" value="NZ_SNXZ01000001.1"/>
</dbReference>
<keyword evidence="1" id="KW-0812">Transmembrane</keyword>
<name>A0A4R6SMX5_LABRH</name>
<feature type="transmembrane region" description="Helical" evidence="1">
    <location>
        <begin position="185"/>
        <end position="206"/>
    </location>
</feature>
<evidence type="ECO:0000313" key="2">
    <source>
        <dbReference type="EMBL" id="TDQ04523.1"/>
    </source>
</evidence>
<keyword evidence="1" id="KW-1133">Transmembrane helix</keyword>
<organism evidence="2 3">
    <name type="scientific">Labedaea rhizosphaerae</name>
    <dbReference type="NCBI Taxonomy" id="598644"/>
    <lineage>
        <taxon>Bacteria</taxon>
        <taxon>Bacillati</taxon>
        <taxon>Actinomycetota</taxon>
        <taxon>Actinomycetes</taxon>
        <taxon>Pseudonocardiales</taxon>
        <taxon>Pseudonocardiaceae</taxon>
        <taxon>Labedaea</taxon>
    </lineage>
</organism>
<sequence>MTTIAPAAQPQTVRAAGSTLRTMLPSLARDIAVPTGAYYLLHALGASDVTALLAGAVASGTIMVVEAVRARKLDVFSAFMLGVFAVGLIGSLVSGDPRFMVAKESFGTLLVGGAFALSAVFGKPLIYLAARRVQADPAAFEAKYASIPAMRATMTRLSVVWGVGLLAEGVLRIVLAYQLPIATMVWLSTVMLIGTFAVLIAITARVRAKATR</sequence>
<keyword evidence="3" id="KW-1185">Reference proteome</keyword>
<evidence type="ECO:0000313" key="3">
    <source>
        <dbReference type="Proteomes" id="UP000295444"/>
    </source>
</evidence>
<gene>
    <name evidence="2" type="ORF">EV186_101475</name>
</gene>
<dbReference type="OrthoDB" id="4544430at2"/>
<feature type="transmembrane region" description="Helical" evidence="1">
    <location>
        <begin position="159"/>
        <end position="179"/>
    </location>
</feature>
<keyword evidence="1" id="KW-0472">Membrane</keyword>
<evidence type="ECO:0000256" key="1">
    <source>
        <dbReference type="SAM" id="Phobius"/>
    </source>
</evidence>
<comment type="caution">
    <text evidence="2">The sequence shown here is derived from an EMBL/GenBank/DDBJ whole genome shotgun (WGS) entry which is preliminary data.</text>
</comment>
<reference evidence="2 3" key="1">
    <citation type="submission" date="2019-03" db="EMBL/GenBank/DDBJ databases">
        <title>Genomic Encyclopedia of Type Strains, Phase IV (KMG-IV): sequencing the most valuable type-strain genomes for metagenomic binning, comparative biology and taxonomic classification.</title>
        <authorList>
            <person name="Goeker M."/>
        </authorList>
    </citation>
    <scope>NUCLEOTIDE SEQUENCE [LARGE SCALE GENOMIC DNA]</scope>
    <source>
        <strain evidence="2 3">DSM 45361</strain>
    </source>
</reference>
<accession>A0A4R6SMX5</accession>
<protein>
    <recommendedName>
        <fullName evidence="4">Intracellular septation protein A</fullName>
    </recommendedName>
</protein>